<reference evidence="1 2" key="1">
    <citation type="journal article" date="2022" name="DNA Res.">
        <title>Chromosomal-level genome assembly of the orchid tree Bauhinia variegata (Leguminosae; Cercidoideae) supports the allotetraploid origin hypothesis of Bauhinia.</title>
        <authorList>
            <person name="Zhong Y."/>
            <person name="Chen Y."/>
            <person name="Zheng D."/>
            <person name="Pang J."/>
            <person name="Liu Y."/>
            <person name="Luo S."/>
            <person name="Meng S."/>
            <person name="Qian L."/>
            <person name="Wei D."/>
            <person name="Dai S."/>
            <person name="Zhou R."/>
        </authorList>
    </citation>
    <scope>NUCLEOTIDE SEQUENCE [LARGE SCALE GENOMIC DNA]</scope>
    <source>
        <strain evidence="1">BV-YZ2020</strain>
    </source>
</reference>
<dbReference type="EMBL" id="CM039435">
    <property type="protein sequence ID" value="KAI4316221.1"/>
    <property type="molecule type" value="Genomic_DNA"/>
</dbReference>
<name>A0ACB9LX52_BAUVA</name>
<sequence length="111" mass="12922">MSKKSQIHAPKDHTMQSQISSSRDQNPRDQTATELTKSKRRIPKFKLKLLDCMVNQNPKFEHQTRVRNTMVLSNSAKRTLHHCSNLTPIVSPNLKALNFKFRNLKLRRGDQ</sequence>
<evidence type="ECO:0000313" key="1">
    <source>
        <dbReference type="EMBL" id="KAI4316221.1"/>
    </source>
</evidence>
<organism evidence="1 2">
    <name type="scientific">Bauhinia variegata</name>
    <name type="common">Purple orchid tree</name>
    <name type="synonym">Phanera variegata</name>
    <dbReference type="NCBI Taxonomy" id="167791"/>
    <lineage>
        <taxon>Eukaryota</taxon>
        <taxon>Viridiplantae</taxon>
        <taxon>Streptophyta</taxon>
        <taxon>Embryophyta</taxon>
        <taxon>Tracheophyta</taxon>
        <taxon>Spermatophyta</taxon>
        <taxon>Magnoliopsida</taxon>
        <taxon>eudicotyledons</taxon>
        <taxon>Gunneridae</taxon>
        <taxon>Pentapetalae</taxon>
        <taxon>rosids</taxon>
        <taxon>fabids</taxon>
        <taxon>Fabales</taxon>
        <taxon>Fabaceae</taxon>
        <taxon>Cercidoideae</taxon>
        <taxon>Cercideae</taxon>
        <taxon>Bauhiniinae</taxon>
        <taxon>Bauhinia</taxon>
    </lineage>
</organism>
<keyword evidence="2" id="KW-1185">Reference proteome</keyword>
<accession>A0ACB9LX52</accession>
<protein>
    <submittedName>
        <fullName evidence="1">Uncharacterized protein</fullName>
    </submittedName>
</protein>
<proteinExistence type="predicted"/>
<dbReference type="Proteomes" id="UP000828941">
    <property type="component" value="Chromosome 10"/>
</dbReference>
<gene>
    <name evidence="1" type="ORF">L6164_024220</name>
</gene>
<evidence type="ECO:0000313" key="2">
    <source>
        <dbReference type="Proteomes" id="UP000828941"/>
    </source>
</evidence>
<comment type="caution">
    <text evidence="1">The sequence shown here is derived from an EMBL/GenBank/DDBJ whole genome shotgun (WGS) entry which is preliminary data.</text>
</comment>